<keyword evidence="4" id="KW-1185">Reference proteome</keyword>
<sequence>MSLYPTLEDMKVDHMMKAQLQRESQYNVPPISHEQTGPSAPVYNSLSTALYPSLGKYMDLEFTEEMIAQNMPEYSLKSTFQMTVNNSTPSGSLPGIIAPLSGQSLGLQRAQVTNGIRELILCKDKDGKIGLRVHAVNNGIFVCLVSQNSPAAIAGLRFGDQILSINDVFVAGYTMEQVHKMLRNADINGIKVIVRDRPFERTVTMHKDSTGHIGFQFKNGKIIALVKDSSAARNGLLTDHQILEVNGKNVIGLMDKEITAEIENGGNIITITIIPSYIYDHMIKKMNNSLLKTLMDHSVPDV</sequence>
<dbReference type="GO" id="GO:0005886">
    <property type="term" value="C:plasma membrane"/>
    <property type="evidence" value="ECO:0007669"/>
    <property type="project" value="TreeGrafter"/>
</dbReference>
<name>A0A2A3E9M6_APICC</name>
<dbReference type="AlphaFoldDB" id="A0A2A3E9M6"/>
<dbReference type="Proteomes" id="UP000242457">
    <property type="component" value="Unassembled WGS sequence"/>
</dbReference>
<dbReference type="PANTHER" id="PTHR12345:SF3">
    <property type="entry name" value="PDZ DOMAIN-CONTAINING PROTEIN"/>
    <property type="match status" value="1"/>
</dbReference>
<dbReference type="PANTHER" id="PTHR12345">
    <property type="entry name" value="SYNTENIN RELATED"/>
    <property type="match status" value="1"/>
</dbReference>
<evidence type="ECO:0000313" key="3">
    <source>
        <dbReference type="EMBL" id="PBC27876.1"/>
    </source>
</evidence>
<gene>
    <name evidence="3" type="ORF">APICC_03987</name>
</gene>
<evidence type="ECO:0000313" key="4">
    <source>
        <dbReference type="Proteomes" id="UP000242457"/>
    </source>
</evidence>
<feature type="domain" description="PDZ" evidence="2">
    <location>
        <begin position="118"/>
        <end position="185"/>
    </location>
</feature>
<dbReference type="CDD" id="cd06794">
    <property type="entry name" value="PDZ2_syntenin-like"/>
    <property type="match status" value="1"/>
</dbReference>
<dbReference type="InterPro" id="IPR036034">
    <property type="entry name" value="PDZ_sf"/>
</dbReference>
<dbReference type="InterPro" id="IPR001478">
    <property type="entry name" value="PDZ"/>
</dbReference>
<dbReference type="Gene3D" id="2.30.42.10">
    <property type="match status" value="2"/>
</dbReference>
<keyword evidence="1" id="KW-0677">Repeat</keyword>
<evidence type="ECO:0000259" key="2">
    <source>
        <dbReference type="PROSITE" id="PS50106"/>
    </source>
</evidence>
<dbReference type="SMART" id="SM00228">
    <property type="entry name" value="PDZ"/>
    <property type="match status" value="2"/>
</dbReference>
<organism evidence="3 4">
    <name type="scientific">Apis cerana cerana</name>
    <name type="common">Oriental honeybee</name>
    <dbReference type="NCBI Taxonomy" id="94128"/>
    <lineage>
        <taxon>Eukaryota</taxon>
        <taxon>Metazoa</taxon>
        <taxon>Ecdysozoa</taxon>
        <taxon>Arthropoda</taxon>
        <taxon>Hexapoda</taxon>
        <taxon>Insecta</taxon>
        <taxon>Pterygota</taxon>
        <taxon>Neoptera</taxon>
        <taxon>Endopterygota</taxon>
        <taxon>Hymenoptera</taxon>
        <taxon>Apocrita</taxon>
        <taxon>Aculeata</taxon>
        <taxon>Apoidea</taxon>
        <taxon>Anthophila</taxon>
        <taxon>Apidae</taxon>
        <taxon>Apis</taxon>
    </lineage>
</organism>
<dbReference type="GO" id="GO:0005737">
    <property type="term" value="C:cytoplasm"/>
    <property type="evidence" value="ECO:0007669"/>
    <property type="project" value="TreeGrafter"/>
</dbReference>
<proteinExistence type="predicted"/>
<reference evidence="3 4" key="1">
    <citation type="submission" date="2014-07" db="EMBL/GenBank/DDBJ databases">
        <title>Genomic and transcriptomic analysis on Apis cerana provide comprehensive insights into honey bee biology.</title>
        <authorList>
            <person name="Diao Q."/>
            <person name="Sun L."/>
            <person name="Zheng H."/>
            <person name="Zheng H."/>
            <person name="Xu S."/>
            <person name="Wang S."/>
            <person name="Zeng Z."/>
            <person name="Hu F."/>
            <person name="Su S."/>
            <person name="Wu J."/>
        </authorList>
    </citation>
    <scope>NUCLEOTIDE SEQUENCE [LARGE SCALE GENOMIC DNA]</scope>
    <source>
        <tissue evidence="3">Pupae without intestine</tissue>
    </source>
</reference>
<dbReference type="OrthoDB" id="10059177at2759"/>
<dbReference type="Pfam" id="PF00595">
    <property type="entry name" value="PDZ"/>
    <property type="match status" value="2"/>
</dbReference>
<dbReference type="CDD" id="cd06721">
    <property type="entry name" value="PDZ1_syntenin-like"/>
    <property type="match status" value="1"/>
</dbReference>
<dbReference type="SUPFAM" id="SSF50156">
    <property type="entry name" value="PDZ domain-like"/>
    <property type="match status" value="2"/>
</dbReference>
<dbReference type="FunFam" id="2.30.42.10:FF:000043">
    <property type="entry name" value="Syntenin-1 isoform X1"/>
    <property type="match status" value="1"/>
</dbReference>
<feature type="domain" description="PDZ" evidence="2">
    <location>
        <begin position="202"/>
        <end position="277"/>
    </location>
</feature>
<dbReference type="PROSITE" id="PS50106">
    <property type="entry name" value="PDZ"/>
    <property type="match status" value="2"/>
</dbReference>
<protein>
    <submittedName>
        <fullName evidence="3">Syntenin-1</fullName>
    </submittedName>
</protein>
<evidence type="ECO:0000256" key="1">
    <source>
        <dbReference type="ARBA" id="ARBA00022737"/>
    </source>
</evidence>
<dbReference type="STRING" id="94128.A0A2A3E9M6"/>
<dbReference type="InterPro" id="IPR051230">
    <property type="entry name" value="APP-Binding"/>
</dbReference>
<dbReference type="EMBL" id="KZ288334">
    <property type="protein sequence ID" value="PBC27876.1"/>
    <property type="molecule type" value="Genomic_DNA"/>
</dbReference>
<accession>A0A2A3E9M6</accession>